<dbReference type="EMBL" id="CU459003">
    <property type="protein sequence ID" value="CAM77274.1"/>
    <property type="molecule type" value="Genomic_DNA"/>
</dbReference>
<reference evidence="1" key="1">
    <citation type="journal article" date="2007" name="J. Bacteriol.">
        <title>Comparative genome analysis of four magnetotactic bacteria reveals a complex set of group-specific genes implicated in magnetosome biomineralization and function.</title>
        <authorList>
            <person name="Richter M."/>
            <person name="Kube M."/>
            <person name="Bazylinski D.A."/>
            <person name="Lombardot T."/>
            <person name="Gloeckner F.O."/>
            <person name="Reinhardt R."/>
            <person name="Schueler D."/>
        </authorList>
    </citation>
    <scope>NUCLEOTIDE SEQUENCE</scope>
    <source>
        <strain evidence="1">MSR-1</strain>
    </source>
</reference>
<organism evidence="1">
    <name type="scientific">Magnetospirillum gryphiswaldense</name>
    <dbReference type="NCBI Taxonomy" id="55518"/>
    <lineage>
        <taxon>Bacteria</taxon>
        <taxon>Pseudomonadati</taxon>
        <taxon>Pseudomonadota</taxon>
        <taxon>Alphaproteobacteria</taxon>
        <taxon>Rhodospirillales</taxon>
        <taxon>Rhodospirillaceae</taxon>
        <taxon>Magnetospirillum</taxon>
    </lineage>
</organism>
<dbReference type="RefSeq" id="WP_106003210.1">
    <property type="nucleotide sequence ID" value="NZ_CP027527.1"/>
</dbReference>
<proteinExistence type="predicted"/>
<gene>
    <name evidence="1" type="ORF">MGR_2461</name>
</gene>
<protein>
    <submittedName>
        <fullName evidence="1">Uncharacterized protein</fullName>
    </submittedName>
</protein>
<accession>A4U317</accession>
<sequence length="178" mass="20046">MTPLYHFLIWDMDQTSSLDQLTVEQAAKQTLDTFRCEWRSHDMADRLIYGIGADPERVIKSFTEFLNREVATTERLIPLVLNDEDVVMLKLSCDHPQGLFQPLSFADSDPMAFDTIATMMATAATIYEVGQLQGDLLDHYMRLNILCGCRDSDAIASVRNDLWARFTGMGSLGWGDAA</sequence>
<evidence type="ECO:0000313" key="1">
    <source>
        <dbReference type="EMBL" id="CAM77274.1"/>
    </source>
</evidence>
<name>A4U317_9PROT</name>
<dbReference type="AlphaFoldDB" id="A4U317"/>